<evidence type="ECO:0000313" key="6">
    <source>
        <dbReference type="Proteomes" id="UP000004994"/>
    </source>
</evidence>
<dbReference type="Pfam" id="PF03018">
    <property type="entry name" value="Dirigent"/>
    <property type="match status" value="1"/>
</dbReference>
<dbReference type="EnsemblPlants" id="Solyc01g017540.1.1">
    <property type="protein sequence ID" value="Solyc01g017540.1.1.1"/>
    <property type="gene ID" value="Solyc01g017540.1"/>
</dbReference>
<dbReference type="GO" id="GO:0009699">
    <property type="term" value="P:phenylpropanoid biosynthetic process"/>
    <property type="evidence" value="ECO:0007669"/>
    <property type="project" value="UniProtKB-ARBA"/>
</dbReference>
<dbReference type="STRING" id="4081.A0A3Q7ECU6"/>
<dbReference type="Gene3D" id="2.40.480.10">
    <property type="entry name" value="Allene oxide cyclase-like"/>
    <property type="match status" value="1"/>
</dbReference>
<reference evidence="5" key="1">
    <citation type="journal article" date="2012" name="Nature">
        <title>The tomato genome sequence provides insights into fleshy fruit evolution.</title>
        <authorList>
            <consortium name="Tomato Genome Consortium"/>
        </authorList>
    </citation>
    <scope>NUCLEOTIDE SEQUENCE [LARGE SCALE GENOMIC DNA]</scope>
    <source>
        <strain evidence="5">cv. Heinz 1706</strain>
    </source>
</reference>
<evidence type="ECO:0000256" key="4">
    <source>
        <dbReference type="RuleBase" id="RU363099"/>
    </source>
</evidence>
<comment type="similarity">
    <text evidence="1 4">Belongs to the plant dirigent protein family.</text>
</comment>
<dbReference type="PaxDb" id="4081-Solyc01g017540.1.1"/>
<dbReference type="InParanoid" id="A0A3Q7ECU6"/>
<dbReference type="SMR" id="A0A3Q7ECU6"/>
<name>A0A3Q7ECU6_SOLLC</name>
<dbReference type="InterPro" id="IPR044859">
    <property type="entry name" value="Allene_oxi_cyc_Dirigent"/>
</dbReference>
<dbReference type="AlphaFoldDB" id="A0A3Q7ECU6"/>
<proteinExistence type="inferred from homology"/>
<dbReference type="Proteomes" id="UP000004994">
    <property type="component" value="Chromosome 1"/>
</dbReference>
<dbReference type="InterPro" id="IPR004265">
    <property type="entry name" value="Dirigent"/>
</dbReference>
<comment type="subunit">
    <text evidence="2 4">Homodimer.</text>
</comment>
<reference evidence="5" key="2">
    <citation type="submission" date="2019-01" db="UniProtKB">
        <authorList>
            <consortium name="EnsemblPlants"/>
        </authorList>
    </citation>
    <scope>IDENTIFICATION</scope>
    <source>
        <strain evidence="5">cv. Heinz 1706</strain>
    </source>
</reference>
<comment type="function">
    <text evidence="4">Dirigent proteins impart stereoselectivity on the phenoxy radical-coupling reaction, yielding optically active lignans from two molecules of coniferyl alcohol in the biosynthesis of lignans, flavonolignans, and alkaloids and thus plays a central role in plant secondary metabolism.</text>
</comment>
<evidence type="ECO:0000256" key="2">
    <source>
        <dbReference type="ARBA" id="ARBA00011738"/>
    </source>
</evidence>
<accession>A0A3Q7ECU6</accession>
<protein>
    <recommendedName>
        <fullName evidence="4">Dirigent protein</fullName>
    </recommendedName>
</protein>
<evidence type="ECO:0000256" key="1">
    <source>
        <dbReference type="ARBA" id="ARBA00010746"/>
    </source>
</evidence>
<comment type="subcellular location">
    <subcellularLocation>
        <location evidence="4">Secreted</location>
        <location evidence="4">Extracellular space</location>
        <location evidence="4">Apoplast</location>
    </subcellularLocation>
</comment>
<evidence type="ECO:0000256" key="3">
    <source>
        <dbReference type="ARBA" id="ARBA00022525"/>
    </source>
</evidence>
<dbReference type="Gramene" id="Solyc01g017540.1.1">
    <property type="protein sequence ID" value="Solyc01g017540.1.1.1"/>
    <property type="gene ID" value="Solyc01g017540.1"/>
</dbReference>
<dbReference type="OMA" id="YNGSTIM"/>
<keyword evidence="6" id="KW-1185">Reference proteome</keyword>
<sequence length="95" mass="10677">MFQDCWKGTGFYGAASLNDVGLMGVMNFAFIEGKYNGSTFTILGRNSMFQMVREMAVIRGSGLFRFARGYVQASTHSWDFRTGDATVQYDVYVLL</sequence>
<evidence type="ECO:0000313" key="5">
    <source>
        <dbReference type="EnsemblPlants" id="Solyc01g017540.1.1.1"/>
    </source>
</evidence>
<dbReference type="PANTHER" id="PTHR21495">
    <property type="entry name" value="NUCLEOPORIN-RELATED"/>
    <property type="match status" value="1"/>
</dbReference>
<dbReference type="GO" id="GO:0048046">
    <property type="term" value="C:apoplast"/>
    <property type="evidence" value="ECO:0007669"/>
    <property type="project" value="UniProtKB-SubCell"/>
</dbReference>
<keyword evidence="4" id="KW-0052">Apoplast</keyword>
<keyword evidence="3 4" id="KW-0964">Secreted</keyword>
<organism evidence="5">
    <name type="scientific">Solanum lycopersicum</name>
    <name type="common">Tomato</name>
    <name type="synonym">Lycopersicon esculentum</name>
    <dbReference type="NCBI Taxonomy" id="4081"/>
    <lineage>
        <taxon>Eukaryota</taxon>
        <taxon>Viridiplantae</taxon>
        <taxon>Streptophyta</taxon>
        <taxon>Embryophyta</taxon>
        <taxon>Tracheophyta</taxon>
        <taxon>Spermatophyta</taxon>
        <taxon>Magnoliopsida</taxon>
        <taxon>eudicotyledons</taxon>
        <taxon>Gunneridae</taxon>
        <taxon>Pentapetalae</taxon>
        <taxon>asterids</taxon>
        <taxon>lamiids</taxon>
        <taxon>Solanales</taxon>
        <taxon>Solanaceae</taxon>
        <taxon>Solanoideae</taxon>
        <taxon>Solaneae</taxon>
        <taxon>Solanum</taxon>
        <taxon>Solanum subgen. Lycopersicon</taxon>
    </lineage>
</organism>